<dbReference type="SUPFAM" id="SSF52218">
    <property type="entry name" value="Flavoproteins"/>
    <property type="match status" value="1"/>
</dbReference>
<dbReference type="InterPro" id="IPR050712">
    <property type="entry name" value="NAD(P)H-dep_reductase"/>
</dbReference>
<accession>A0A4P7GNI8</accession>
<gene>
    <name evidence="2" type="ORF">EXE57_15250</name>
</gene>
<dbReference type="Gene3D" id="3.40.50.360">
    <property type="match status" value="1"/>
</dbReference>
<dbReference type="Pfam" id="PF03358">
    <property type="entry name" value="FMN_red"/>
    <property type="match status" value="1"/>
</dbReference>
<sequence>MKIGIVLGSTRPGRLGTAVAEWVAKQAVGRDTDYEIVDVADFDLDLLDDPVVPGAANRQYASDKTRRWGARIDELDGFVWVTPEYNHGVPAALKNAFDVLGPEWQKKAIAFVAYGADGGVRAVEQWRTVVANMSMLDARTQLSLSLFTDFGEHGFVPSERRDGELGGLFDELEELAGLAEQLRR</sequence>
<dbReference type="KEGG" id="noy:EXE57_15250"/>
<dbReference type="GO" id="GO:0016491">
    <property type="term" value="F:oxidoreductase activity"/>
    <property type="evidence" value="ECO:0007669"/>
    <property type="project" value="InterPro"/>
</dbReference>
<dbReference type="RefSeq" id="WP_135078944.1">
    <property type="nucleotide sequence ID" value="NZ_CP038267.1"/>
</dbReference>
<dbReference type="OrthoDB" id="9812295at2"/>
<dbReference type="PANTHER" id="PTHR30543:SF21">
    <property type="entry name" value="NAD(P)H-DEPENDENT FMN REDUCTASE LOT6"/>
    <property type="match status" value="1"/>
</dbReference>
<dbReference type="GO" id="GO:0005829">
    <property type="term" value="C:cytosol"/>
    <property type="evidence" value="ECO:0007669"/>
    <property type="project" value="TreeGrafter"/>
</dbReference>
<dbReference type="Proteomes" id="UP000294894">
    <property type="component" value="Chromosome"/>
</dbReference>
<dbReference type="AlphaFoldDB" id="A0A4P7GNI8"/>
<dbReference type="EMBL" id="CP038267">
    <property type="protein sequence ID" value="QBR93474.1"/>
    <property type="molecule type" value="Genomic_DNA"/>
</dbReference>
<name>A0A4P7GNI8_9ACTN</name>
<dbReference type="InterPro" id="IPR029039">
    <property type="entry name" value="Flavoprotein-like_sf"/>
</dbReference>
<evidence type="ECO:0000313" key="3">
    <source>
        <dbReference type="Proteomes" id="UP000294894"/>
    </source>
</evidence>
<evidence type="ECO:0000259" key="1">
    <source>
        <dbReference type="Pfam" id="PF03358"/>
    </source>
</evidence>
<feature type="domain" description="NADPH-dependent FMN reductase-like" evidence="1">
    <location>
        <begin position="1"/>
        <end position="146"/>
    </location>
</feature>
<proteinExistence type="predicted"/>
<dbReference type="InterPro" id="IPR005025">
    <property type="entry name" value="FMN_Rdtase-like_dom"/>
</dbReference>
<reference evidence="2 3" key="1">
    <citation type="submission" date="2019-03" db="EMBL/GenBank/DDBJ databases">
        <title>Three New Species of Nocardioides, Nocardioides euryhalodurans sp. nov., Nocardioides seonyuensis sp. nov. and Nocardioides eburneoflavus sp. nov., Iolated from Soil.</title>
        <authorList>
            <person name="Roh S.G."/>
            <person name="Lee C."/>
            <person name="Kim M.-K."/>
            <person name="Kim S.B."/>
        </authorList>
    </citation>
    <scope>NUCLEOTIDE SEQUENCE [LARGE SCALE GENOMIC DNA]</scope>
    <source>
        <strain evidence="2 3">MMS17-SY117</strain>
    </source>
</reference>
<dbReference type="PANTHER" id="PTHR30543">
    <property type="entry name" value="CHROMATE REDUCTASE"/>
    <property type="match status" value="1"/>
</dbReference>
<dbReference type="GO" id="GO:0010181">
    <property type="term" value="F:FMN binding"/>
    <property type="evidence" value="ECO:0007669"/>
    <property type="project" value="TreeGrafter"/>
</dbReference>
<protein>
    <submittedName>
        <fullName evidence="2">NADPH-dependent oxidoreductase</fullName>
    </submittedName>
</protein>
<evidence type="ECO:0000313" key="2">
    <source>
        <dbReference type="EMBL" id="QBR93474.1"/>
    </source>
</evidence>
<organism evidence="2 3">
    <name type="scientific">Nocardioides euryhalodurans</name>
    <dbReference type="NCBI Taxonomy" id="2518370"/>
    <lineage>
        <taxon>Bacteria</taxon>
        <taxon>Bacillati</taxon>
        <taxon>Actinomycetota</taxon>
        <taxon>Actinomycetes</taxon>
        <taxon>Propionibacteriales</taxon>
        <taxon>Nocardioidaceae</taxon>
        <taxon>Nocardioides</taxon>
    </lineage>
</organism>
<keyword evidence="3" id="KW-1185">Reference proteome</keyword>